<dbReference type="AlphaFoldDB" id="A0AAV4D3P0"/>
<feature type="compositionally biased region" description="Basic and acidic residues" evidence="1">
    <location>
        <begin position="120"/>
        <end position="129"/>
    </location>
</feature>
<accession>A0AAV4D3P0</accession>
<organism evidence="2 3">
    <name type="scientific">Plakobranchus ocellatus</name>
    <dbReference type="NCBI Taxonomy" id="259542"/>
    <lineage>
        <taxon>Eukaryota</taxon>
        <taxon>Metazoa</taxon>
        <taxon>Spiralia</taxon>
        <taxon>Lophotrochozoa</taxon>
        <taxon>Mollusca</taxon>
        <taxon>Gastropoda</taxon>
        <taxon>Heterobranchia</taxon>
        <taxon>Euthyneura</taxon>
        <taxon>Panpulmonata</taxon>
        <taxon>Sacoglossa</taxon>
        <taxon>Placobranchoidea</taxon>
        <taxon>Plakobranchidae</taxon>
        <taxon>Plakobranchus</taxon>
    </lineage>
</organism>
<evidence type="ECO:0000313" key="3">
    <source>
        <dbReference type="Proteomes" id="UP000735302"/>
    </source>
</evidence>
<feature type="compositionally biased region" description="Low complexity" evidence="1">
    <location>
        <begin position="142"/>
        <end position="218"/>
    </location>
</feature>
<gene>
    <name evidence="2" type="ORF">PoB_006526000</name>
</gene>
<comment type="caution">
    <text evidence="2">The sequence shown here is derived from an EMBL/GenBank/DDBJ whole genome shotgun (WGS) entry which is preliminary data.</text>
</comment>
<reference evidence="2 3" key="1">
    <citation type="journal article" date="2021" name="Elife">
        <title>Chloroplast acquisition without the gene transfer in kleptoplastic sea slugs, Plakobranchus ocellatus.</title>
        <authorList>
            <person name="Maeda T."/>
            <person name="Takahashi S."/>
            <person name="Yoshida T."/>
            <person name="Shimamura S."/>
            <person name="Takaki Y."/>
            <person name="Nagai Y."/>
            <person name="Toyoda A."/>
            <person name="Suzuki Y."/>
            <person name="Arimoto A."/>
            <person name="Ishii H."/>
            <person name="Satoh N."/>
            <person name="Nishiyama T."/>
            <person name="Hasebe M."/>
            <person name="Maruyama T."/>
            <person name="Minagawa J."/>
            <person name="Obokata J."/>
            <person name="Shigenobu S."/>
        </authorList>
    </citation>
    <scope>NUCLEOTIDE SEQUENCE [LARGE SCALE GENOMIC DNA]</scope>
</reference>
<dbReference type="Proteomes" id="UP000735302">
    <property type="component" value="Unassembled WGS sequence"/>
</dbReference>
<proteinExistence type="predicted"/>
<keyword evidence="3" id="KW-1185">Reference proteome</keyword>
<evidence type="ECO:0000256" key="1">
    <source>
        <dbReference type="SAM" id="MobiDB-lite"/>
    </source>
</evidence>
<feature type="region of interest" description="Disordered" evidence="1">
    <location>
        <begin position="119"/>
        <end position="225"/>
    </location>
</feature>
<feature type="compositionally biased region" description="Gly residues" evidence="1">
    <location>
        <begin position="130"/>
        <end position="141"/>
    </location>
</feature>
<name>A0AAV4D3P0_9GAST</name>
<sequence length="225" mass="23926">MYVVGGSMASKRAPIICRDLSVMCSCLAPRNVGNVELDKLALASFCTDPLSRMAQRRQSQLYLKRPHESRSHGLVLETDGLLEEVMDSKQEITILRRNGQLDRVIRDYIKSPAWAWTLPPREEEEKERSGGVGGCDGGGGSVSSTRSDGSGCDSSSSRSTNTSNSGICSSSSSRSNSSSNSNCSSIGRSSSNNSRSSSSGISNTSSFLTSSNGSSSNITVEFLTL</sequence>
<protein>
    <submittedName>
        <fullName evidence="2">Uncharacterized protein</fullName>
    </submittedName>
</protein>
<evidence type="ECO:0000313" key="2">
    <source>
        <dbReference type="EMBL" id="GFO38755.1"/>
    </source>
</evidence>
<dbReference type="EMBL" id="BLXT01007347">
    <property type="protein sequence ID" value="GFO38755.1"/>
    <property type="molecule type" value="Genomic_DNA"/>
</dbReference>